<dbReference type="PANTHER" id="PTHR23515">
    <property type="entry name" value="HIGH-AFFINITY NITRATE TRANSPORTER 2.3"/>
    <property type="match status" value="1"/>
</dbReference>
<feature type="transmembrane region" description="Helical" evidence="6">
    <location>
        <begin position="261"/>
        <end position="282"/>
    </location>
</feature>
<dbReference type="GO" id="GO:0016020">
    <property type="term" value="C:membrane"/>
    <property type="evidence" value="ECO:0007669"/>
    <property type="project" value="UniProtKB-SubCell"/>
</dbReference>
<feature type="transmembrane region" description="Helical" evidence="6">
    <location>
        <begin position="85"/>
        <end position="103"/>
    </location>
</feature>
<dbReference type="CDD" id="cd17341">
    <property type="entry name" value="MFS_NRT2_like"/>
    <property type="match status" value="1"/>
</dbReference>
<feature type="transmembrane region" description="Helical" evidence="6">
    <location>
        <begin position="432"/>
        <end position="457"/>
    </location>
</feature>
<evidence type="ECO:0000256" key="4">
    <source>
        <dbReference type="ARBA" id="ARBA00022989"/>
    </source>
</evidence>
<feature type="transmembrane region" description="Helical" evidence="6">
    <location>
        <begin position="187"/>
        <end position="209"/>
    </location>
</feature>
<dbReference type="Gene3D" id="1.20.1250.20">
    <property type="entry name" value="MFS general substrate transporter like domains"/>
    <property type="match status" value="1"/>
</dbReference>
<evidence type="ECO:0000256" key="2">
    <source>
        <dbReference type="ARBA" id="ARBA00008432"/>
    </source>
</evidence>
<feature type="transmembrane region" description="Helical" evidence="6">
    <location>
        <begin position="335"/>
        <end position="354"/>
    </location>
</feature>
<dbReference type="InterPro" id="IPR044772">
    <property type="entry name" value="NO3_transporter"/>
</dbReference>
<protein>
    <submittedName>
        <fullName evidence="7">Putative nitrate/nitrite transporter</fullName>
    </submittedName>
</protein>
<name>A0A2P2C0G1_9ZZZZ</name>
<dbReference type="GO" id="GO:0015112">
    <property type="term" value="F:nitrate transmembrane transporter activity"/>
    <property type="evidence" value="ECO:0007669"/>
    <property type="project" value="InterPro"/>
</dbReference>
<reference evidence="7" key="1">
    <citation type="submission" date="2015-08" db="EMBL/GenBank/DDBJ databases">
        <authorList>
            <person name="Babu N.S."/>
            <person name="Beckwith C.J."/>
            <person name="Beseler K.G."/>
            <person name="Brison A."/>
            <person name="Carone J.V."/>
            <person name="Caskin T.P."/>
            <person name="Diamond M."/>
            <person name="Durham M.E."/>
            <person name="Foxe J.M."/>
            <person name="Go M."/>
            <person name="Henderson B.A."/>
            <person name="Jones I.B."/>
            <person name="McGettigan J.A."/>
            <person name="Micheletti S.J."/>
            <person name="Nasrallah M.E."/>
            <person name="Ortiz D."/>
            <person name="Piller C.R."/>
            <person name="Privatt S.R."/>
            <person name="Schneider S.L."/>
            <person name="Sharp S."/>
            <person name="Smith T.C."/>
            <person name="Stanton J.D."/>
            <person name="Ullery H.E."/>
            <person name="Wilson R.J."/>
            <person name="Serrano M.G."/>
            <person name="Buck G."/>
            <person name="Lee V."/>
            <person name="Wang Y."/>
            <person name="Carvalho R."/>
            <person name="Voegtly L."/>
            <person name="Shi R."/>
            <person name="Duckworth R."/>
            <person name="Johnson A."/>
            <person name="Loviza R."/>
            <person name="Walstead R."/>
            <person name="Shah Z."/>
            <person name="Kiflezghi M."/>
            <person name="Wade K."/>
            <person name="Ball S.L."/>
            <person name="Bradley K.W."/>
            <person name="Asai D.J."/>
            <person name="Bowman C.A."/>
            <person name="Russell D.A."/>
            <person name="Pope W.H."/>
            <person name="Jacobs-Sera D."/>
            <person name="Hendrix R.W."/>
            <person name="Hatfull G.F."/>
        </authorList>
    </citation>
    <scope>NUCLEOTIDE SEQUENCE</scope>
</reference>
<keyword evidence="3 6" id="KW-0812">Transmembrane</keyword>
<dbReference type="EMBL" id="CZKA01000020">
    <property type="protein sequence ID" value="CUR55474.1"/>
    <property type="molecule type" value="Genomic_DNA"/>
</dbReference>
<dbReference type="SUPFAM" id="SSF103473">
    <property type="entry name" value="MFS general substrate transporter"/>
    <property type="match status" value="1"/>
</dbReference>
<feature type="transmembrane region" description="Helical" evidence="6">
    <location>
        <begin position="374"/>
        <end position="392"/>
    </location>
</feature>
<comment type="similarity">
    <text evidence="2">Belongs to the major facilitator superfamily. Nitrate/nitrite porter (TC 2.A.1.8) family.</text>
</comment>
<sequence>MTTTSTPPPVVNGAAAETPVRGGVWIDDWRPEDPDFWATTGAPVAKRNLIWSIFAEHLGFSVWLLWSVSAAMLVKVGFTFSIQQLFVLVAVPNLIGALIRLPYTFAVPKFGGRNWTVVSALLLLVPTLSFAYFVQRPETPFWVFLLIAATAGLGGGNFASSMANINFFFPAARKGTALGLNAAGGNLGVAVIQFFLPIIVGGAGVFGLVKASESGIALQRAGFLYAALALVAAACAYRFMNNLSAARSKPREQLAVLRYQHTWVMSFLYIGTFGSFIGYSAAMPLLIKLNFWVPEPAPLGTGINFAYFAFLGALVGSVARPFGGWLADKYGGSRVTFWTFVAMIAGTLAVLWTLQQLTPNPTQDPTIATANQSWFPWFLVAFLFVFAATGIGNGSTYRMIPLIFKTQATTSVATGTPAHDEAVAKATKESSAVIGIAGAIGALGGFLIPLTFGAPWIDNPVEAVKAALVVFSSFYVVCLGVTWFFYTRRSFLVARLPSLAGSRI</sequence>
<accession>A0A2P2C0G1</accession>
<feature type="transmembrane region" description="Helical" evidence="6">
    <location>
        <begin position="463"/>
        <end position="486"/>
    </location>
</feature>
<evidence type="ECO:0000256" key="3">
    <source>
        <dbReference type="ARBA" id="ARBA00022692"/>
    </source>
</evidence>
<organism evidence="7">
    <name type="scientific">metagenome</name>
    <dbReference type="NCBI Taxonomy" id="256318"/>
    <lineage>
        <taxon>unclassified sequences</taxon>
        <taxon>metagenomes</taxon>
    </lineage>
</organism>
<feature type="transmembrane region" description="Helical" evidence="6">
    <location>
        <begin position="302"/>
        <end position="323"/>
    </location>
</feature>
<dbReference type="AlphaFoldDB" id="A0A2P2C0G1"/>
<comment type="subcellular location">
    <subcellularLocation>
        <location evidence="1">Membrane</location>
        <topology evidence="1">Multi-pass membrane protein</topology>
    </subcellularLocation>
</comment>
<feature type="transmembrane region" description="Helical" evidence="6">
    <location>
        <begin position="115"/>
        <end position="135"/>
    </location>
</feature>
<evidence type="ECO:0000256" key="1">
    <source>
        <dbReference type="ARBA" id="ARBA00004141"/>
    </source>
</evidence>
<evidence type="ECO:0000256" key="5">
    <source>
        <dbReference type="ARBA" id="ARBA00023136"/>
    </source>
</evidence>
<evidence type="ECO:0000256" key="6">
    <source>
        <dbReference type="SAM" id="Phobius"/>
    </source>
</evidence>
<keyword evidence="4 6" id="KW-1133">Transmembrane helix</keyword>
<feature type="transmembrane region" description="Helical" evidence="6">
    <location>
        <begin position="221"/>
        <end position="240"/>
    </location>
</feature>
<keyword evidence="5 6" id="KW-0472">Membrane</keyword>
<dbReference type="Pfam" id="PF07690">
    <property type="entry name" value="MFS_1"/>
    <property type="match status" value="1"/>
</dbReference>
<dbReference type="InterPro" id="IPR011701">
    <property type="entry name" value="MFS"/>
</dbReference>
<feature type="transmembrane region" description="Helical" evidence="6">
    <location>
        <begin position="49"/>
        <end position="73"/>
    </location>
</feature>
<feature type="transmembrane region" description="Helical" evidence="6">
    <location>
        <begin position="141"/>
        <end position="167"/>
    </location>
</feature>
<dbReference type="InterPro" id="IPR036259">
    <property type="entry name" value="MFS_trans_sf"/>
</dbReference>
<gene>
    <name evidence="7" type="ORF">NOCA2270109</name>
</gene>
<proteinExistence type="inferred from homology"/>
<evidence type="ECO:0000313" key="7">
    <source>
        <dbReference type="EMBL" id="CUR55474.1"/>
    </source>
</evidence>